<dbReference type="PRINTS" id="PR00420">
    <property type="entry name" value="RNGMNOXGNASE"/>
</dbReference>
<dbReference type="InterPro" id="IPR050641">
    <property type="entry name" value="RIFMO-like"/>
</dbReference>
<keyword evidence="3" id="KW-0274">FAD</keyword>
<dbReference type="EMBL" id="JABAIA010000002">
    <property type="protein sequence ID" value="NLR67237.1"/>
    <property type="molecule type" value="Genomic_DNA"/>
</dbReference>
<keyword evidence="4" id="KW-0812">Transmembrane</keyword>
<organism evidence="6 7">
    <name type="scientific">Chitinophaga varians</name>
    <dbReference type="NCBI Taxonomy" id="2202339"/>
    <lineage>
        <taxon>Bacteria</taxon>
        <taxon>Pseudomonadati</taxon>
        <taxon>Bacteroidota</taxon>
        <taxon>Chitinophagia</taxon>
        <taxon>Chitinophagales</taxon>
        <taxon>Chitinophagaceae</taxon>
        <taxon>Chitinophaga</taxon>
    </lineage>
</organism>
<sequence length="545" mass="59426">MTTQHQLHVPVLIAGGGITGLSAALFLLQQGVRPLLVERHRSTSIHPRARGFDIRTMELFRELGVGEAVREAGKALGPAWGVLRADTLAEALKGLKPREGGPITYPSQLKGLESLAALTPESGARCTQDLAEPVLRTAAEERGATLLFYTEMISFSQDDSGVTAVLQNRETGETTTVTADYLIAADGAGSPVRQKLQLPVAGPGVLADFLNIYFEADMAELVLNREFSICIIDTPGIIGFVTAINNSDRWVYQLRYYPENGERVTDYTEERLVNLLHTALGMPDLQIRILSVLPWEMTVRVADTMQSGRIFLAGDAAHVMTPYGGKGANTGIQDAQNLAWKIAAVLKGHAAPSLLNTYTTERQPIGLSNAMSSAMLADERGILKDREIMQRAVTAPLKEGEETKQPEIALTQNIRTLIGIPDYQYPVTVPSQCPPLPADKVLYGLPGTRVPHLWLDEERKRSTLDMLKGRFTLFVHGDTAPWQKMLNGHRVFVQVLPLDGDLAAQWTEATGAAPGDALLVRPDGFMAWRGNVKACAQLPLKELLS</sequence>
<keyword evidence="7" id="KW-1185">Reference proteome</keyword>
<dbReference type="InterPro" id="IPR036188">
    <property type="entry name" value="FAD/NAD-bd_sf"/>
</dbReference>
<dbReference type="Proteomes" id="UP000570474">
    <property type="component" value="Unassembled WGS sequence"/>
</dbReference>
<evidence type="ECO:0000256" key="3">
    <source>
        <dbReference type="ARBA" id="ARBA00022827"/>
    </source>
</evidence>
<evidence type="ECO:0000313" key="6">
    <source>
        <dbReference type="EMBL" id="NLR67237.1"/>
    </source>
</evidence>
<comment type="cofactor">
    <cofactor evidence="1">
        <name>FAD</name>
        <dbReference type="ChEBI" id="CHEBI:57692"/>
    </cofactor>
</comment>
<dbReference type="Pfam" id="PF21274">
    <property type="entry name" value="Rng_hyd_C"/>
    <property type="match status" value="1"/>
</dbReference>
<dbReference type="RefSeq" id="WP_168873117.1">
    <property type="nucleotide sequence ID" value="NZ_JABAIA010000002.1"/>
</dbReference>
<dbReference type="GO" id="GO:0071949">
    <property type="term" value="F:FAD binding"/>
    <property type="evidence" value="ECO:0007669"/>
    <property type="project" value="InterPro"/>
</dbReference>
<evidence type="ECO:0000259" key="5">
    <source>
        <dbReference type="Pfam" id="PF01494"/>
    </source>
</evidence>
<dbReference type="SUPFAM" id="SSF51905">
    <property type="entry name" value="FAD/NAD(P)-binding domain"/>
    <property type="match status" value="1"/>
</dbReference>
<evidence type="ECO:0000256" key="2">
    <source>
        <dbReference type="ARBA" id="ARBA00022630"/>
    </source>
</evidence>
<dbReference type="InterPro" id="IPR002938">
    <property type="entry name" value="FAD-bd"/>
</dbReference>
<protein>
    <submittedName>
        <fullName evidence="6">FAD-dependent oxidoreductase</fullName>
    </submittedName>
</protein>
<dbReference type="PANTHER" id="PTHR43004:SF19">
    <property type="entry name" value="BINDING MONOOXYGENASE, PUTATIVE (JCVI)-RELATED"/>
    <property type="match status" value="1"/>
</dbReference>
<evidence type="ECO:0000256" key="4">
    <source>
        <dbReference type="SAM" id="Phobius"/>
    </source>
</evidence>
<gene>
    <name evidence="6" type="ORF">HGH92_23225</name>
</gene>
<name>A0A847S319_9BACT</name>
<dbReference type="Gene3D" id="3.50.50.60">
    <property type="entry name" value="FAD/NAD(P)-binding domain"/>
    <property type="match status" value="1"/>
</dbReference>
<keyword evidence="2" id="KW-0285">Flavoprotein</keyword>
<comment type="caution">
    <text evidence="6">The sequence shown here is derived from an EMBL/GenBank/DDBJ whole genome shotgun (WGS) entry which is preliminary data.</text>
</comment>
<proteinExistence type="predicted"/>
<dbReference type="GO" id="GO:0016709">
    <property type="term" value="F:oxidoreductase activity, acting on paired donors, with incorporation or reduction of molecular oxygen, NAD(P)H as one donor, and incorporation of one atom of oxygen"/>
    <property type="evidence" value="ECO:0007669"/>
    <property type="project" value="UniProtKB-ARBA"/>
</dbReference>
<reference evidence="6 7" key="1">
    <citation type="submission" date="2020-04" db="EMBL/GenBank/DDBJ databases">
        <authorList>
            <person name="Yin C."/>
        </authorList>
    </citation>
    <scope>NUCLEOTIDE SEQUENCE [LARGE SCALE GENOMIC DNA]</scope>
    <source>
        <strain evidence="6 7">Ae27</strain>
    </source>
</reference>
<feature type="domain" description="FAD-binding" evidence="5">
    <location>
        <begin position="9"/>
        <end position="366"/>
    </location>
</feature>
<dbReference type="Gene3D" id="3.30.9.10">
    <property type="entry name" value="D-Amino Acid Oxidase, subunit A, domain 2"/>
    <property type="match status" value="1"/>
</dbReference>
<dbReference type="AlphaFoldDB" id="A0A847S319"/>
<accession>A0A847S319</accession>
<keyword evidence="4" id="KW-1133">Transmembrane helix</keyword>
<dbReference type="PANTHER" id="PTHR43004">
    <property type="entry name" value="TRK SYSTEM POTASSIUM UPTAKE PROTEIN"/>
    <property type="match status" value="1"/>
</dbReference>
<keyword evidence="4" id="KW-0472">Membrane</keyword>
<evidence type="ECO:0000256" key="1">
    <source>
        <dbReference type="ARBA" id="ARBA00001974"/>
    </source>
</evidence>
<dbReference type="Pfam" id="PF01494">
    <property type="entry name" value="FAD_binding_3"/>
    <property type="match status" value="1"/>
</dbReference>
<feature type="transmembrane region" description="Helical" evidence="4">
    <location>
        <begin position="7"/>
        <end position="28"/>
    </location>
</feature>
<dbReference type="Gene3D" id="3.40.30.120">
    <property type="match status" value="1"/>
</dbReference>
<evidence type="ECO:0000313" key="7">
    <source>
        <dbReference type="Proteomes" id="UP000570474"/>
    </source>
</evidence>